<evidence type="ECO:0000256" key="9">
    <source>
        <dbReference type="ARBA" id="ARBA00023136"/>
    </source>
</evidence>
<dbReference type="EMBL" id="FOGW01000005">
    <property type="protein sequence ID" value="SER56008.1"/>
    <property type="molecule type" value="Genomic_DNA"/>
</dbReference>
<evidence type="ECO:0000256" key="4">
    <source>
        <dbReference type="ARBA" id="ARBA00022448"/>
    </source>
</evidence>
<dbReference type="AlphaFoldDB" id="A0A1H9Q6F5"/>
<keyword evidence="4" id="KW-0813">Transport</keyword>
<dbReference type="Pfam" id="PF02050">
    <property type="entry name" value="FliJ"/>
    <property type="match status" value="1"/>
</dbReference>
<evidence type="ECO:0000256" key="7">
    <source>
        <dbReference type="ARBA" id="ARBA00022795"/>
    </source>
</evidence>
<comment type="similarity">
    <text evidence="2">Belongs to the FliJ family.</text>
</comment>
<evidence type="ECO:0000256" key="8">
    <source>
        <dbReference type="ARBA" id="ARBA00022927"/>
    </source>
</evidence>
<keyword evidence="11" id="KW-0966">Cell projection</keyword>
<dbReference type="InterPro" id="IPR053716">
    <property type="entry name" value="Flag_assembly_chemotaxis_eff"/>
</dbReference>
<keyword evidence="7" id="KW-1005">Bacterial flagellum biogenesis</keyword>
<organism evidence="11 12">
    <name type="scientific">Lachnobacterium bovis</name>
    <dbReference type="NCBI Taxonomy" id="140626"/>
    <lineage>
        <taxon>Bacteria</taxon>
        <taxon>Bacillati</taxon>
        <taxon>Bacillota</taxon>
        <taxon>Clostridia</taxon>
        <taxon>Lachnospirales</taxon>
        <taxon>Lachnospiraceae</taxon>
        <taxon>Lachnobacterium</taxon>
    </lineage>
</organism>
<evidence type="ECO:0000256" key="5">
    <source>
        <dbReference type="ARBA" id="ARBA00022475"/>
    </source>
</evidence>
<proteinExistence type="inferred from homology"/>
<dbReference type="InterPro" id="IPR012823">
    <property type="entry name" value="Flagell_FliJ"/>
</dbReference>
<name>A0A1H9Q6F5_9FIRM</name>
<accession>A0A1H9Q6F5</accession>
<keyword evidence="12" id="KW-1185">Reference proteome</keyword>
<dbReference type="GO" id="GO:0005886">
    <property type="term" value="C:plasma membrane"/>
    <property type="evidence" value="ECO:0007669"/>
    <property type="project" value="UniProtKB-SubCell"/>
</dbReference>
<keyword evidence="9" id="KW-0472">Membrane</keyword>
<evidence type="ECO:0000313" key="11">
    <source>
        <dbReference type="EMBL" id="SER56008.1"/>
    </source>
</evidence>
<evidence type="ECO:0000256" key="10">
    <source>
        <dbReference type="ARBA" id="ARBA00023225"/>
    </source>
</evidence>
<keyword evidence="11" id="KW-0969">Cilium</keyword>
<keyword evidence="6" id="KW-0145">Chemotaxis</keyword>
<dbReference type="GO" id="GO:0071973">
    <property type="term" value="P:bacterial-type flagellum-dependent cell motility"/>
    <property type="evidence" value="ECO:0007669"/>
    <property type="project" value="InterPro"/>
</dbReference>
<sequence>MAKFVYSMDNILNIKQKLENQAKISFAQANSKYVEEDNKLKELFLKKAEYDRILRDYLHEDGKLDLEKLSKYRNNINVVKKMIQYQIIEVNKAKKIRDEYRFALQEKMKERKTHEVLKEKAFEEFKRELMKEEAKEVDGLISYTYSSNNEN</sequence>
<keyword evidence="11" id="KW-0282">Flagellum</keyword>
<evidence type="ECO:0000256" key="2">
    <source>
        <dbReference type="ARBA" id="ARBA00010004"/>
    </source>
</evidence>
<protein>
    <recommendedName>
        <fullName evidence="3">Flagellar FliJ protein</fullName>
    </recommendedName>
</protein>
<evidence type="ECO:0000256" key="3">
    <source>
        <dbReference type="ARBA" id="ARBA00020392"/>
    </source>
</evidence>
<keyword evidence="8" id="KW-0653">Protein transport</keyword>
<dbReference type="Proteomes" id="UP000182471">
    <property type="component" value="Unassembled WGS sequence"/>
</dbReference>
<evidence type="ECO:0000256" key="6">
    <source>
        <dbReference type="ARBA" id="ARBA00022500"/>
    </source>
</evidence>
<dbReference type="NCBIfam" id="TIGR02473">
    <property type="entry name" value="flagell_FliJ"/>
    <property type="match status" value="1"/>
</dbReference>
<dbReference type="GO" id="GO:0015031">
    <property type="term" value="P:protein transport"/>
    <property type="evidence" value="ECO:0007669"/>
    <property type="project" value="UniProtKB-KW"/>
</dbReference>
<dbReference type="GO" id="GO:0006935">
    <property type="term" value="P:chemotaxis"/>
    <property type="evidence" value="ECO:0007669"/>
    <property type="project" value="UniProtKB-KW"/>
</dbReference>
<dbReference type="GO" id="GO:0009288">
    <property type="term" value="C:bacterial-type flagellum"/>
    <property type="evidence" value="ECO:0007669"/>
    <property type="project" value="InterPro"/>
</dbReference>
<comment type="subcellular location">
    <subcellularLocation>
        <location evidence="1">Cell membrane</location>
        <topology evidence="1">Peripheral membrane protein</topology>
        <orientation evidence="1">Cytoplasmic side</orientation>
    </subcellularLocation>
</comment>
<dbReference type="RefSeq" id="WP_022747941.1">
    <property type="nucleotide sequence ID" value="NZ_FOGW01000005.1"/>
</dbReference>
<keyword evidence="5" id="KW-1003">Cell membrane</keyword>
<dbReference type="GO" id="GO:0044781">
    <property type="term" value="P:bacterial-type flagellum organization"/>
    <property type="evidence" value="ECO:0007669"/>
    <property type="project" value="UniProtKB-KW"/>
</dbReference>
<gene>
    <name evidence="11" type="ORF">SAMN02910429_00465</name>
</gene>
<evidence type="ECO:0000256" key="1">
    <source>
        <dbReference type="ARBA" id="ARBA00004413"/>
    </source>
</evidence>
<keyword evidence="10" id="KW-1006">Bacterial flagellum protein export</keyword>
<dbReference type="Gene3D" id="1.10.287.1700">
    <property type="match status" value="1"/>
</dbReference>
<dbReference type="OrthoDB" id="1767518at2"/>
<reference evidence="12" key="1">
    <citation type="submission" date="2016-10" db="EMBL/GenBank/DDBJ databases">
        <authorList>
            <person name="Varghese N."/>
            <person name="Submissions S."/>
        </authorList>
    </citation>
    <scope>NUCLEOTIDE SEQUENCE [LARGE SCALE GENOMIC DNA]</scope>
    <source>
        <strain evidence="12">S1b</strain>
    </source>
</reference>
<evidence type="ECO:0000313" key="12">
    <source>
        <dbReference type="Proteomes" id="UP000182471"/>
    </source>
</evidence>